<sequence length="239" mass="25039">MAEFLAITGGLAAILQLSTTALRLARSATTAEMTRFANQQSFSDTIAAAQVTLRRYCADNPRSPLRRVAGFVDARAGRAAGAVWVRLWWGWRMKGGVTGLVPEMKSVKTGLGLVLATAHFEALVLMKAADGEGEERAKEEMRALRCVIRQHVETMRQVGEELAQARQAVHAHSAATVSARGDPLMELGRSVYKRGVIPATTSLSTATAVAQAAAGQTAAASGYGLGGGLAQGQTFGGGA</sequence>
<gene>
    <name evidence="2" type="ORF">C8A05DRAFT_38978</name>
</gene>
<keyword evidence="3" id="KW-1185">Reference proteome</keyword>
<dbReference type="EMBL" id="MU856157">
    <property type="protein sequence ID" value="KAK3897470.1"/>
    <property type="molecule type" value="Genomic_DNA"/>
</dbReference>
<evidence type="ECO:0000313" key="2">
    <source>
        <dbReference type="EMBL" id="KAK3897470.1"/>
    </source>
</evidence>
<reference evidence="2" key="1">
    <citation type="journal article" date="2023" name="Mol. Phylogenet. Evol.">
        <title>Genome-scale phylogeny and comparative genomics of the fungal order Sordariales.</title>
        <authorList>
            <person name="Hensen N."/>
            <person name="Bonometti L."/>
            <person name="Westerberg I."/>
            <person name="Brannstrom I.O."/>
            <person name="Guillou S."/>
            <person name="Cros-Aarteil S."/>
            <person name="Calhoun S."/>
            <person name="Haridas S."/>
            <person name="Kuo A."/>
            <person name="Mondo S."/>
            <person name="Pangilinan J."/>
            <person name="Riley R."/>
            <person name="LaButti K."/>
            <person name="Andreopoulos B."/>
            <person name="Lipzen A."/>
            <person name="Chen C."/>
            <person name="Yan M."/>
            <person name="Daum C."/>
            <person name="Ng V."/>
            <person name="Clum A."/>
            <person name="Steindorff A."/>
            <person name="Ohm R.A."/>
            <person name="Martin F."/>
            <person name="Silar P."/>
            <person name="Natvig D.O."/>
            <person name="Lalanne C."/>
            <person name="Gautier V."/>
            <person name="Ament-Velasquez S.L."/>
            <person name="Kruys A."/>
            <person name="Hutchinson M.I."/>
            <person name="Powell A.J."/>
            <person name="Barry K."/>
            <person name="Miller A.N."/>
            <person name="Grigoriev I.V."/>
            <person name="Debuchy R."/>
            <person name="Gladieux P."/>
            <person name="Hiltunen Thoren M."/>
            <person name="Johannesson H."/>
        </authorList>
    </citation>
    <scope>NUCLEOTIDE SEQUENCE</scope>
    <source>
        <strain evidence="2">CBS 103.79</strain>
    </source>
</reference>
<evidence type="ECO:0000256" key="1">
    <source>
        <dbReference type="SAM" id="SignalP"/>
    </source>
</evidence>
<name>A0AAN6RNS5_9PEZI</name>
<dbReference type="AlphaFoldDB" id="A0AAN6RNS5"/>
<reference evidence="2" key="2">
    <citation type="submission" date="2023-05" db="EMBL/GenBank/DDBJ databases">
        <authorList>
            <consortium name="Lawrence Berkeley National Laboratory"/>
            <person name="Steindorff A."/>
            <person name="Hensen N."/>
            <person name="Bonometti L."/>
            <person name="Westerberg I."/>
            <person name="Brannstrom I.O."/>
            <person name="Guillou S."/>
            <person name="Cros-Aarteil S."/>
            <person name="Calhoun S."/>
            <person name="Haridas S."/>
            <person name="Kuo A."/>
            <person name="Mondo S."/>
            <person name="Pangilinan J."/>
            <person name="Riley R."/>
            <person name="Labutti K."/>
            <person name="Andreopoulos B."/>
            <person name="Lipzen A."/>
            <person name="Chen C."/>
            <person name="Yanf M."/>
            <person name="Daum C."/>
            <person name="Ng V."/>
            <person name="Clum A."/>
            <person name="Ohm R."/>
            <person name="Martin F."/>
            <person name="Silar P."/>
            <person name="Natvig D."/>
            <person name="Lalanne C."/>
            <person name="Gautier V."/>
            <person name="Ament-Velasquez S.L."/>
            <person name="Kruys A."/>
            <person name="Hutchinson M.I."/>
            <person name="Powell A.J."/>
            <person name="Barry K."/>
            <person name="Miller A.N."/>
            <person name="Grigoriev I.V."/>
            <person name="Debuchy R."/>
            <person name="Gladieux P."/>
            <person name="Thoren M.H."/>
            <person name="Johannesson H."/>
        </authorList>
    </citation>
    <scope>NUCLEOTIDE SEQUENCE</scope>
    <source>
        <strain evidence="2">CBS 103.79</strain>
    </source>
</reference>
<feature type="signal peptide" evidence="1">
    <location>
        <begin position="1"/>
        <end position="21"/>
    </location>
</feature>
<organism evidence="2 3">
    <name type="scientific">Staphylotrichum tortipilum</name>
    <dbReference type="NCBI Taxonomy" id="2831512"/>
    <lineage>
        <taxon>Eukaryota</taxon>
        <taxon>Fungi</taxon>
        <taxon>Dikarya</taxon>
        <taxon>Ascomycota</taxon>
        <taxon>Pezizomycotina</taxon>
        <taxon>Sordariomycetes</taxon>
        <taxon>Sordariomycetidae</taxon>
        <taxon>Sordariales</taxon>
        <taxon>Chaetomiaceae</taxon>
        <taxon>Staphylotrichum</taxon>
    </lineage>
</organism>
<comment type="caution">
    <text evidence="2">The sequence shown here is derived from an EMBL/GenBank/DDBJ whole genome shotgun (WGS) entry which is preliminary data.</text>
</comment>
<evidence type="ECO:0000313" key="3">
    <source>
        <dbReference type="Proteomes" id="UP001303889"/>
    </source>
</evidence>
<feature type="chain" id="PRO_5042854893" evidence="1">
    <location>
        <begin position="22"/>
        <end position="239"/>
    </location>
</feature>
<keyword evidence="1" id="KW-0732">Signal</keyword>
<dbReference type="Proteomes" id="UP001303889">
    <property type="component" value="Unassembled WGS sequence"/>
</dbReference>
<protein>
    <submittedName>
        <fullName evidence="2">Uncharacterized protein</fullName>
    </submittedName>
</protein>
<proteinExistence type="predicted"/>
<accession>A0AAN6RNS5</accession>